<dbReference type="InterPro" id="IPR045518">
    <property type="entry name" value="2EXR"/>
</dbReference>
<organism evidence="2 3">
    <name type="scientific">Chaetomidium leptoderma</name>
    <dbReference type="NCBI Taxonomy" id="669021"/>
    <lineage>
        <taxon>Eukaryota</taxon>
        <taxon>Fungi</taxon>
        <taxon>Dikarya</taxon>
        <taxon>Ascomycota</taxon>
        <taxon>Pezizomycotina</taxon>
        <taxon>Sordariomycetes</taxon>
        <taxon>Sordariomycetidae</taxon>
        <taxon>Sordariales</taxon>
        <taxon>Chaetomiaceae</taxon>
        <taxon>Chaetomidium</taxon>
    </lineage>
</organism>
<reference evidence="2" key="1">
    <citation type="journal article" date="2023" name="Mol. Phylogenet. Evol.">
        <title>Genome-scale phylogeny and comparative genomics of the fungal order Sordariales.</title>
        <authorList>
            <person name="Hensen N."/>
            <person name="Bonometti L."/>
            <person name="Westerberg I."/>
            <person name="Brannstrom I.O."/>
            <person name="Guillou S."/>
            <person name="Cros-Aarteil S."/>
            <person name="Calhoun S."/>
            <person name="Haridas S."/>
            <person name="Kuo A."/>
            <person name="Mondo S."/>
            <person name="Pangilinan J."/>
            <person name="Riley R."/>
            <person name="LaButti K."/>
            <person name="Andreopoulos B."/>
            <person name="Lipzen A."/>
            <person name="Chen C."/>
            <person name="Yan M."/>
            <person name="Daum C."/>
            <person name="Ng V."/>
            <person name="Clum A."/>
            <person name="Steindorff A."/>
            <person name="Ohm R.A."/>
            <person name="Martin F."/>
            <person name="Silar P."/>
            <person name="Natvig D.O."/>
            <person name="Lalanne C."/>
            <person name="Gautier V."/>
            <person name="Ament-Velasquez S.L."/>
            <person name="Kruys A."/>
            <person name="Hutchinson M.I."/>
            <person name="Powell A.J."/>
            <person name="Barry K."/>
            <person name="Miller A.N."/>
            <person name="Grigoriev I.V."/>
            <person name="Debuchy R."/>
            <person name="Gladieux P."/>
            <person name="Hiltunen Thoren M."/>
            <person name="Johannesson H."/>
        </authorList>
    </citation>
    <scope>NUCLEOTIDE SEQUENCE</scope>
    <source>
        <strain evidence="2">CBS 538.74</strain>
    </source>
</reference>
<proteinExistence type="predicted"/>
<evidence type="ECO:0000259" key="1">
    <source>
        <dbReference type="Pfam" id="PF20150"/>
    </source>
</evidence>
<name>A0AAN6VCU3_9PEZI</name>
<accession>A0AAN6VCU3</accession>
<sequence>MDQQGQQKVFKPFPRLPLELQVMVWAASIEPRLVEVNMVHRSRPRAGRSKISWRGTPNPVQLRVSVEARRVVLRFYQKVYFACPVANRHGIATPEALVYFHPRMDVLGQDFEAIIKSSLPNRVRRPGVRTRLIFHGDFDAVFKLVRPLPRDFLDPLRDLRHVHLNLHILKSSSRNHIDRRCQTVVGFISSLVDRAGPNPLQTITARITVDMTSPPTPADTQNLLPIVYRIVRRPSLPALAPSVFFSGIRAAMHLVALCGLQPAPPPPFLNILLRDGAVFTTIRENNNFVALRVIDPTSNTSEIDDYGRRWLPYDRERLWCLVLAKGAAMDELPIITWLSRFVSNPWAPHGVSPWGICGVNYGMGEARVYSHPTAIVDWNWP</sequence>
<dbReference type="AlphaFoldDB" id="A0AAN6VCU3"/>
<comment type="caution">
    <text evidence="2">The sequence shown here is derived from an EMBL/GenBank/DDBJ whole genome shotgun (WGS) entry which is preliminary data.</text>
</comment>
<evidence type="ECO:0000313" key="3">
    <source>
        <dbReference type="Proteomes" id="UP001302745"/>
    </source>
</evidence>
<evidence type="ECO:0000313" key="2">
    <source>
        <dbReference type="EMBL" id="KAK4149098.1"/>
    </source>
</evidence>
<dbReference type="PANTHER" id="PTHR35910:SF1">
    <property type="entry name" value="2EXR DOMAIN-CONTAINING PROTEIN"/>
    <property type="match status" value="1"/>
</dbReference>
<dbReference type="PANTHER" id="PTHR35910">
    <property type="entry name" value="2EXR DOMAIN-CONTAINING PROTEIN"/>
    <property type="match status" value="1"/>
</dbReference>
<reference evidence="2" key="2">
    <citation type="submission" date="2023-05" db="EMBL/GenBank/DDBJ databases">
        <authorList>
            <consortium name="Lawrence Berkeley National Laboratory"/>
            <person name="Steindorff A."/>
            <person name="Hensen N."/>
            <person name="Bonometti L."/>
            <person name="Westerberg I."/>
            <person name="Brannstrom I.O."/>
            <person name="Guillou S."/>
            <person name="Cros-Aarteil S."/>
            <person name="Calhoun S."/>
            <person name="Haridas S."/>
            <person name="Kuo A."/>
            <person name="Mondo S."/>
            <person name="Pangilinan J."/>
            <person name="Riley R."/>
            <person name="Labutti K."/>
            <person name="Andreopoulos B."/>
            <person name="Lipzen A."/>
            <person name="Chen C."/>
            <person name="Yanf M."/>
            <person name="Daum C."/>
            <person name="Ng V."/>
            <person name="Clum A."/>
            <person name="Ohm R."/>
            <person name="Martin F."/>
            <person name="Silar P."/>
            <person name="Natvig D."/>
            <person name="Lalanne C."/>
            <person name="Gautier V."/>
            <person name="Ament-Velasquez S.L."/>
            <person name="Kruys A."/>
            <person name="Hutchinson M.I."/>
            <person name="Powell A.J."/>
            <person name="Barry K."/>
            <person name="Miller A.N."/>
            <person name="Grigoriev I.V."/>
            <person name="Debuchy R."/>
            <person name="Gladieux P."/>
            <person name="Thoren M.H."/>
            <person name="Johannesson H."/>
        </authorList>
    </citation>
    <scope>NUCLEOTIDE SEQUENCE</scope>
    <source>
        <strain evidence="2">CBS 538.74</strain>
    </source>
</reference>
<feature type="domain" description="2EXR" evidence="1">
    <location>
        <begin position="10"/>
        <end position="107"/>
    </location>
</feature>
<gene>
    <name evidence="2" type="ORF">C8A00DRAFT_38315</name>
</gene>
<keyword evidence="3" id="KW-1185">Reference proteome</keyword>
<protein>
    <recommendedName>
        <fullName evidence="1">2EXR domain-containing protein</fullName>
    </recommendedName>
</protein>
<dbReference type="Pfam" id="PF20150">
    <property type="entry name" value="2EXR"/>
    <property type="match status" value="1"/>
</dbReference>
<dbReference type="Proteomes" id="UP001302745">
    <property type="component" value="Unassembled WGS sequence"/>
</dbReference>
<dbReference type="EMBL" id="MU857204">
    <property type="protein sequence ID" value="KAK4149098.1"/>
    <property type="molecule type" value="Genomic_DNA"/>
</dbReference>